<sequence length="354" mass="37735">MSNMPLKKSDVKFLLLEGIHKSAVSFLKNAGFSNVEYCASSVSEDELKDKISEVHIVGIRSRTIISEEILCCANNLIAVGCFCIGTNQVDLDAAGRKGIAVFNAPHSNTRSVAELVIGQIIFLMRGLIKKNSSCHSGGWLKGAVNSHEIRGKKLGIVGYGAIGSQLSVLAEGMGLDVYFYDVVAKLPIGNAKKVSTLHEMLSFVDIVSLHVPDIPETHLIMGEGEFAVMKKGAMIINAARGSLVDIPCLVQALKSGSLGGAAIDVFPTEPLSSEDDFVSPLQGIDNVILTPHIGGSTIEAQFNIGLEVASKLAAYCDSNANITPINHATLSWAEQICRHQILPLLQDIGTEALN</sequence>
<dbReference type="Proteomes" id="UP000050420">
    <property type="component" value="Unassembled WGS sequence"/>
</dbReference>
<dbReference type="PANTHER" id="PTHR43761">
    <property type="entry name" value="D-ISOMER SPECIFIC 2-HYDROXYACID DEHYDROGENASE FAMILY PROTEIN (AFU_ORTHOLOGUE AFUA_1G13630)"/>
    <property type="match status" value="1"/>
</dbReference>
<dbReference type="PROSITE" id="PS00065">
    <property type="entry name" value="D_2_HYDROXYACID_DH_1"/>
    <property type="match status" value="1"/>
</dbReference>
<comment type="caution">
    <text evidence="7">The sequence shown here is derived from an EMBL/GenBank/DDBJ whole genome shotgun (WGS) entry which is preliminary data.</text>
</comment>
<protein>
    <recommendedName>
        <fullName evidence="13">D-3-phosphoglycerate dehydrogenase</fullName>
    </recommendedName>
</protein>
<gene>
    <name evidence="7" type="ORF">ALO63_03831</name>
    <name evidence="9" type="ORF">ALP52_02114</name>
    <name evidence="8" type="ORF">ALQ05_200220</name>
</gene>
<feature type="domain" description="D-isomer specific 2-hydroxyacid dehydrogenase catalytic" evidence="5">
    <location>
        <begin position="14"/>
        <end position="326"/>
    </location>
</feature>
<evidence type="ECO:0000313" key="7">
    <source>
        <dbReference type="EMBL" id="KPX96415.1"/>
    </source>
</evidence>
<evidence type="ECO:0000256" key="4">
    <source>
        <dbReference type="RuleBase" id="RU003719"/>
    </source>
</evidence>
<keyword evidence="2 4" id="KW-0560">Oxidoreductase</keyword>
<evidence type="ECO:0000313" key="11">
    <source>
        <dbReference type="Proteomes" id="UP000276194"/>
    </source>
</evidence>
<dbReference type="PROSITE" id="PS00671">
    <property type="entry name" value="D_2_HYDROXYACID_DH_3"/>
    <property type="match status" value="1"/>
</dbReference>
<comment type="similarity">
    <text evidence="1 4">Belongs to the D-isomer specific 2-hydroxyacid dehydrogenase family.</text>
</comment>
<feature type="domain" description="D-isomer specific 2-hydroxyacid dehydrogenase NAD-binding" evidence="6">
    <location>
        <begin position="118"/>
        <end position="294"/>
    </location>
</feature>
<dbReference type="Pfam" id="PF02826">
    <property type="entry name" value="2-Hacid_dh_C"/>
    <property type="match status" value="1"/>
</dbReference>
<dbReference type="InterPro" id="IPR029752">
    <property type="entry name" value="D-isomer_DH_CS1"/>
</dbReference>
<accession>A0A0N8S6M6</accession>
<dbReference type="FunFam" id="3.40.50.720:FF:000041">
    <property type="entry name" value="D-3-phosphoglycerate dehydrogenase"/>
    <property type="match status" value="1"/>
</dbReference>
<dbReference type="InterPro" id="IPR050418">
    <property type="entry name" value="D-iso_2-hydroxyacid_DH_PdxB"/>
</dbReference>
<reference evidence="7 10" key="1">
    <citation type="submission" date="2015-09" db="EMBL/GenBank/DDBJ databases">
        <title>Genome announcement of multiple Pseudomonas syringae strains.</title>
        <authorList>
            <person name="Thakur S."/>
            <person name="Wang P.W."/>
            <person name="Gong Y."/>
            <person name="Weir B.S."/>
            <person name="Guttman D.S."/>
        </authorList>
    </citation>
    <scope>NUCLEOTIDE SEQUENCE [LARGE SCALE GENOMIC DNA]</scope>
    <source>
        <strain evidence="7 10">ICMP4331</strain>
    </source>
</reference>
<dbReference type="EMBL" id="RBRD01000014">
    <property type="protein sequence ID" value="RMQ44421.1"/>
    <property type="molecule type" value="Genomic_DNA"/>
</dbReference>
<dbReference type="Gene3D" id="3.40.50.720">
    <property type="entry name" value="NAD(P)-binding Rossmann-like Domain"/>
    <property type="match status" value="2"/>
</dbReference>
<keyword evidence="3" id="KW-0520">NAD</keyword>
<name>A0A0N8S6M6_PSEA0</name>
<reference evidence="11 12" key="2">
    <citation type="submission" date="2018-08" db="EMBL/GenBank/DDBJ databases">
        <title>Recombination of ecologically and evolutionarily significant loci maintains genetic cohesion in the Pseudomonas syringae species complex.</title>
        <authorList>
            <person name="Dillon M."/>
            <person name="Thakur S."/>
            <person name="Almeida R.N.D."/>
            <person name="Weir B.S."/>
            <person name="Guttman D.S."/>
        </authorList>
    </citation>
    <scope>NUCLEOTIDE SEQUENCE [LARGE SCALE GENOMIC DNA]</scope>
    <source>
        <strain evidence="8 12">ICMP 535</strain>
        <strain evidence="9 11">ICMP 6941</strain>
    </source>
</reference>
<organism evidence="7 10">
    <name type="scientific">Pseudomonas amygdali pv. mori</name>
    <dbReference type="NCBI Taxonomy" id="34065"/>
    <lineage>
        <taxon>Bacteria</taxon>
        <taxon>Pseudomonadati</taxon>
        <taxon>Pseudomonadota</taxon>
        <taxon>Gammaproteobacteria</taxon>
        <taxon>Pseudomonadales</taxon>
        <taxon>Pseudomonadaceae</taxon>
        <taxon>Pseudomonas</taxon>
        <taxon>Pseudomonas amygdali</taxon>
    </lineage>
</organism>
<dbReference type="GO" id="GO:0051287">
    <property type="term" value="F:NAD binding"/>
    <property type="evidence" value="ECO:0007669"/>
    <property type="project" value="InterPro"/>
</dbReference>
<dbReference type="Proteomes" id="UP000279553">
    <property type="component" value="Unassembled WGS sequence"/>
</dbReference>
<dbReference type="CDD" id="cd12176">
    <property type="entry name" value="PGDH_3"/>
    <property type="match status" value="1"/>
</dbReference>
<dbReference type="GO" id="GO:0004617">
    <property type="term" value="F:phosphoglycerate dehydrogenase activity"/>
    <property type="evidence" value="ECO:0007669"/>
    <property type="project" value="UniProtKB-ARBA"/>
</dbReference>
<evidence type="ECO:0000313" key="9">
    <source>
        <dbReference type="EMBL" id="RMT22814.1"/>
    </source>
</evidence>
<dbReference type="PANTHER" id="PTHR43761:SF1">
    <property type="entry name" value="D-ISOMER SPECIFIC 2-HYDROXYACID DEHYDROGENASE CATALYTIC DOMAIN-CONTAINING PROTEIN-RELATED"/>
    <property type="match status" value="1"/>
</dbReference>
<dbReference type="NCBIfam" id="NF008759">
    <property type="entry name" value="PRK11790.1"/>
    <property type="match status" value="1"/>
</dbReference>
<evidence type="ECO:0000256" key="1">
    <source>
        <dbReference type="ARBA" id="ARBA00005854"/>
    </source>
</evidence>
<dbReference type="AlphaFoldDB" id="A0A0N8S6M6"/>
<evidence type="ECO:0000313" key="10">
    <source>
        <dbReference type="Proteomes" id="UP000050420"/>
    </source>
</evidence>
<proteinExistence type="inferred from homology"/>
<evidence type="ECO:0008006" key="13">
    <source>
        <dbReference type="Google" id="ProtNLM"/>
    </source>
</evidence>
<dbReference type="InterPro" id="IPR006139">
    <property type="entry name" value="D-isomer_2_OHA_DH_cat_dom"/>
</dbReference>
<dbReference type="EMBL" id="LJQU01000215">
    <property type="protein sequence ID" value="KPX96415.1"/>
    <property type="molecule type" value="Genomic_DNA"/>
</dbReference>
<dbReference type="SUPFAM" id="SSF52283">
    <property type="entry name" value="Formate/glycerate dehydrogenase catalytic domain-like"/>
    <property type="match status" value="1"/>
</dbReference>
<dbReference type="InterPro" id="IPR036291">
    <property type="entry name" value="NAD(P)-bd_dom_sf"/>
</dbReference>
<dbReference type="EMBL" id="RBTD01000147">
    <property type="protein sequence ID" value="RMT22814.1"/>
    <property type="molecule type" value="Genomic_DNA"/>
</dbReference>
<evidence type="ECO:0000256" key="2">
    <source>
        <dbReference type="ARBA" id="ARBA00023002"/>
    </source>
</evidence>
<dbReference type="SUPFAM" id="SSF51735">
    <property type="entry name" value="NAD(P)-binding Rossmann-fold domains"/>
    <property type="match status" value="1"/>
</dbReference>
<dbReference type="GO" id="GO:0047545">
    <property type="term" value="F:(S)-2-hydroxyglutarate dehydrogenase activity"/>
    <property type="evidence" value="ECO:0007669"/>
    <property type="project" value="UniProtKB-ARBA"/>
</dbReference>
<dbReference type="GO" id="GO:0006564">
    <property type="term" value="P:L-serine biosynthetic process"/>
    <property type="evidence" value="ECO:0007669"/>
    <property type="project" value="UniProtKB-ARBA"/>
</dbReference>
<evidence type="ECO:0000313" key="8">
    <source>
        <dbReference type="EMBL" id="RMQ44421.1"/>
    </source>
</evidence>
<dbReference type="Proteomes" id="UP000276194">
    <property type="component" value="Unassembled WGS sequence"/>
</dbReference>
<evidence type="ECO:0000256" key="3">
    <source>
        <dbReference type="ARBA" id="ARBA00023027"/>
    </source>
</evidence>
<dbReference type="RefSeq" id="WP_057423211.1">
    <property type="nucleotide sequence ID" value="NZ_RBRD01000014.1"/>
</dbReference>
<dbReference type="InterPro" id="IPR006140">
    <property type="entry name" value="D-isomer_DH_NAD-bd"/>
</dbReference>
<dbReference type="PATRIC" id="fig|34065.5.peg.5605"/>
<dbReference type="Pfam" id="PF00389">
    <property type="entry name" value="2-Hacid_dh"/>
    <property type="match status" value="1"/>
</dbReference>
<evidence type="ECO:0000259" key="5">
    <source>
        <dbReference type="Pfam" id="PF00389"/>
    </source>
</evidence>
<evidence type="ECO:0000313" key="12">
    <source>
        <dbReference type="Proteomes" id="UP000279553"/>
    </source>
</evidence>
<evidence type="ECO:0000259" key="6">
    <source>
        <dbReference type="Pfam" id="PF02826"/>
    </source>
</evidence>
<dbReference type="InterPro" id="IPR029753">
    <property type="entry name" value="D-isomer_DH_CS"/>
</dbReference>